<evidence type="ECO:0008006" key="3">
    <source>
        <dbReference type="Google" id="ProtNLM"/>
    </source>
</evidence>
<proteinExistence type="predicted"/>
<dbReference type="AlphaFoldDB" id="A0A1E3M060"/>
<dbReference type="RefSeq" id="WP_069319852.1">
    <property type="nucleotide sequence ID" value="NZ_MDDS01000014.1"/>
</dbReference>
<dbReference type="OrthoDB" id="3034735at2"/>
<keyword evidence="2" id="KW-1185">Reference proteome</keyword>
<dbReference type="STRING" id="1888892.BFL28_13640"/>
<evidence type="ECO:0000313" key="1">
    <source>
        <dbReference type="EMBL" id="ODP38420.1"/>
    </source>
</evidence>
<dbReference type="Proteomes" id="UP000094487">
    <property type="component" value="Unassembled WGS sequence"/>
</dbReference>
<evidence type="ECO:0000313" key="2">
    <source>
        <dbReference type="Proteomes" id="UP000094487"/>
    </source>
</evidence>
<organism evidence="1 2">
    <name type="scientific">Sphingomonas turrisvirgatae</name>
    <dbReference type="NCBI Taxonomy" id="1888892"/>
    <lineage>
        <taxon>Bacteria</taxon>
        <taxon>Pseudomonadati</taxon>
        <taxon>Pseudomonadota</taxon>
        <taxon>Alphaproteobacteria</taxon>
        <taxon>Sphingomonadales</taxon>
        <taxon>Sphingomonadaceae</taxon>
        <taxon>Sphingomonas</taxon>
    </lineage>
</organism>
<protein>
    <recommendedName>
        <fullName evidence="3">EthD domain-containing protein</fullName>
    </recommendedName>
</protein>
<comment type="caution">
    <text evidence="1">The sequence shown here is derived from an EMBL/GenBank/DDBJ whole genome shotgun (WGS) entry which is preliminary data.</text>
</comment>
<dbReference type="Gene3D" id="3.30.70.100">
    <property type="match status" value="1"/>
</dbReference>
<dbReference type="InterPro" id="IPR011008">
    <property type="entry name" value="Dimeric_a/b-barrel"/>
</dbReference>
<gene>
    <name evidence="1" type="ORF">BFL28_13640</name>
</gene>
<reference evidence="1 2" key="1">
    <citation type="submission" date="2016-08" db="EMBL/GenBank/DDBJ databases">
        <title>Draft genome of the agarase producing Sphingomonas sp. MCT13.</title>
        <authorList>
            <person name="D'Andrea M.M."/>
            <person name="Rossolini G.M."/>
            <person name="Thaller M.C."/>
        </authorList>
    </citation>
    <scope>NUCLEOTIDE SEQUENCE [LARGE SCALE GENOMIC DNA]</scope>
    <source>
        <strain evidence="1 2">MCT13</strain>
    </source>
</reference>
<sequence>MTHYRFLVESKPLPGREADYHAWYDGRHMQDLLQLPGAYQAQRFAVVGAPDSDSPAFFMIVDYETDDLSALLAEIETRSSSGAMPSSDALDRGSIKVTILEARARAA</sequence>
<accession>A0A1E3M060</accession>
<dbReference type="SUPFAM" id="SSF54909">
    <property type="entry name" value="Dimeric alpha+beta barrel"/>
    <property type="match status" value="1"/>
</dbReference>
<name>A0A1E3M060_9SPHN</name>
<dbReference type="EMBL" id="MDDS01000014">
    <property type="protein sequence ID" value="ODP38420.1"/>
    <property type="molecule type" value="Genomic_DNA"/>
</dbReference>